<evidence type="ECO:0000256" key="5">
    <source>
        <dbReference type="ARBA" id="ARBA00022679"/>
    </source>
</evidence>
<dbReference type="Proteomes" id="UP000190121">
    <property type="component" value="Unassembled WGS sequence"/>
</dbReference>
<feature type="domain" description="Cytidyltransferase-like" evidence="12">
    <location>
        <begin position="25"/>
        <end position="184"/>
    </location>
</feature>
<evidence type="ECO:0000256" key="11">
    <source>
        <dbReference type="HAMAP-Rule" id="MF_00244"/>
    </source>
</evidence>
<dbReference type="AlphaFoldDB" id="A0A1T4LDI1"/>
<name>A0A1T4LDI1_9PORP</name>
<dbReference type="CDD" id="cd02165">
    <property type="entry name" value="NMNAT"/>
    <property type="match status" value="1"/>
</dbReference>
<evidence type="ECO:0000256" key="3">
    <source>
        <dbReference type="ARBA" id="ARBA00009014"/>
    </source>
</evidence>
<comment type="catalytic activity">
    <reaction evidence="10 11">
        <text>nicotinate beta-D-ribonucleotide + ATP + H(+) = deamido-NAD(+) + diphosphate</text>
        <dbReference type="Rhea" id="RHEA:22860"/>
        <dbReference type="ChEBI" id="CHEBI:15378"/>
        <dbReference type="ChEBI" id="CHEBI:30616"/>
        <dbReference type="ChEBI" id="CHEBI:33019"/>
        <dbReference type="ChEBI" id="CHEBI:57502"/>
        <dbReference type="ChEBI" id="CHEBI:58437"/>
        <dbReference type="EC" id="2.7.7.18"/>
    </reaction>
</comment>
<keyword evidence="4 11" id="KW-0662">Pyridine nucleotide biosynthesis</keyword>
<keyword evidence="6 11" id="KW-0548">Nucleotidyltransferase</keyword>
<evidence type="ECO:0000313" key="14">
    <source>
        <dbReference type="Proteomes" id="UP000190121"/>
    </source>
</evidence>
<reference evidence="14" key="1">
    <citation type="submission" date="2017-02" db="EMBL/GenBank/DDBJ databases">
        <authorList>
            <person name="Varghese N."/>
            <person name="Submissions S."/>
        </authorList>
    </citation>
    <scope>NUCLEOTIDE SEQUENCE [LARGE SCALE GENOMIC DNA]</scope>
    <source>
        <strain evidence="14">ATCC 51356</strain>
    </source>
</reference>
<evidence type="ECO:0000256" key="2">
    <source>
        <dbReference type="ARBA" id="ARBA00005019"/>
    </source>
</evidence>
<comment type="function">
    <text evidence="1 11">Catalyzes the reversible adenylation of nicotinate mononucleotide (NaMN) to nicotinic acid adenine dinucleotide (NaAD).</text>
</comment>
<evidence type="ECO:0000256" key="1">
    <source>
        <dbReference type="ARBA" id="ARBA00002324"/>
    </source>
</evidence>
<dbReference type="NCBIfam" id="TIGR00482">
    <property type="entry name" value="nicotinate (nicotinamide) nucleotide adenylyltransferase"/>
    <property type="match status" value="1"/>
</dbReference>
<keyword evidence="9 11" id="KW-0520">NAD</keyword>
<dbReference type="SUPFAM" id="SSF52374">
    <property type="entry name" value="Nucleotidylyl transferase"/>
    <property type="match status" value="1"/>
</dbReference>
<dbReference type="GO" id="GO:0005524">
    <property type="term" value="F:ATP binding"/>
    <property type="evidence" value="ECO:0007669"/>
    <property type="project" value="UniProtKB-KW"/>
</dbReference>
<comment type="similarity">
    <text evidence="3 11">Belongs to the NadD family.</text>
</comment>
<evidence type="ECO:0000313" key="13">
    <source>
        <dbReference type="EMBL" id="SJZ52723.1"/>
    </source>
</evidence>
<protein>
    <recommendedName>
        <fullName evidence="11">Probable nicotinate-nucleotide adenylyltransferase</fullName>
        <ecNumber evidence="11">2.7.7.18</ecNumber>
    </recommendedName>
    <alternativeName>
        <fullName evidence="11">Deamido-NAD(+) diphosphorylase</fullName>
    </alternativeName>
    <alternativeName>
        <fullName evidence="11">Deamido-NAD(+) pyrophosphorylase</fullName>
    </alternativeName>
    <alternativeName>
        <fullName evidence="11">Nicotinate mononucleotide adenylyltransferase</fullName>
        <shortName evidence="11">NaMN adenylyltransferase</shortName>
    </alternativeName>
</protein>
<dbReference type="EMBL" id="FUXE01000003">
    <property type="protein sequence ID" value="SJZ52723.1"/>
    <property type="molecule type" value="Genomic_DNA"/>
</dbReference>
<dbReference type="InterPro" id="IPR004821">
    <property type="entry name" value="Cyt_trans-like"/>
</dbReference>
<dbReference type="GO" id="GO:0004515">
    <property type="term" value="F:nicotinate-nucleotide adenylyltransferase activity"/>
    <property type="evidence" value="ECO:0007669"/>
    <property type="project" value="UniProtKB-UniRule"/>
</dbReference>
<keyword evidence="14" id="KW-1185">Reference proteome</keyword>
<dbReference type="STRING" id="29524.SAMN02745171_00376"/>
<dbReference type="EC" id="2.7.7.18" evidence="11"/>
<organism evidence="13 14">
    <name type="scientific">Porphyromonas circumdentaria</name>
    <dbReference type="NCBI Taxonomy" id="29524"/>
    <lineage>
        <taxon>Bacteria</taxon>
        <taxon>Pseudomonadati</taxon>
        <taxon>Bacteroidota</taxon>
        <taxon>Bacteroidia</taxon>
        <taxon>Bacteroidales</taxon>
        <taxon>Porphyromonadaceae</taxon>
        <taxon>Porphyromonas</taxon>
    </lineage>
</organism>
<evidence type="ECO:0000259" key="12">
    <source>
        <dbReference type="Pfam" id="PF01467"/>
    </source>
</evidence>
<accession>A0A1T4LDI1</accession>
<gene>
    <name evidence="11" type="primary">nadD</name>
    <name evidence="13" type="ORF">SAMN02745171_00376</name>
</gene>
<sequence>MGVSTINNASTRGMYAQENLTSVAVFAGTFDPIHIGHMALANYLLTEDYGFDELWFVPAMQNPLKEHHSLLDFDTRCRLIQATIKGDTRFRCCPIEETLPPPFYTIHTIVALQKQYPDQRFTLLIGADNWACFNRWYRWEALLDLLPIVVYPRQGFTFDHSLSEKVTYASHAPIIEISSTQIREALLSGKDLRYWMSRPELFDELKQNMIKK</sequence>
<dbReference type="InterPro" id="IPR005248">
    <property type="entry name" value="NadD/NMNAT"/>
</dbReference>
<evidence type="ECO:0000256" key="8">
    <source>
        <dbReference type="ARBA" id="ARBA00022840"/>
    </source>
</evidence>
<evidence type="ECO:0000256" key="10">
    <source>
        <dbReference type="ARBA" id="ARBA00048721"/>
    </source>
</evidence>
<proteinExistence type="inferred from homology"/>
<evidence type="ECO:0000256" key="7">
    <source>
        <dbReference type="ARBA" id="ARBA00022741"/>
    </source>
</evidence>
<dbReference type="Gene3D" id="3.40.50.620">
    <property type="entry name" value="HUPs"/>
    <property type="match status" value="1"/>
</dbReference>
<dbReference type="RefSeq" id="WP_234989540.1">
    <property type="nucleotide sequence ID" value="NZ_FUXE01000003.1"/>
</dbReference>
<evidence type="ECO:0000256" key="4">
    <source>
        <dbReference type="ARBA" id="ARBA00022642"/>
    </source>
</evidence>
<dbReference type="HAMAP" id="MF_00244">
    <property type="entry name" value="NaMN_adenylyltr"/>
    <property type="match status" value="1"/>
</dbReference>
<evidence type="ECO:0000256" key="6">
    <source>
        <dbReference type="ARBA" id="ARBA00022695"/>
    </source>
</evidence>
<dbReference type="PANTHER" id="PTHR39321">
    <property type="entry name" value="NICOTINATE-NUCLEOTIDE ADENYLYLTRANSFERASE-RELATED"/>
    <property type="match status" value="1"/>
</dbReference>
<keyword evidence="8 11" id="KW-0067">ATP-binding</keyword>
<evidence type="ECO:0000256" key="9">
    <source>
        <dbReference type="ARBA" id="ARBA00023027"/>
    </source>
</evidence>
<comment type="pathway">
    <text evidence="2 11">Cofactor biosynthesis; NAD(+) biosynthesis; deamido-NAD(+) from nicotinate D-ribonucleotide: step 1/1.</text>
</comment>
<keyword evidence="5 11" id="KW-0808">Transferase</keyword>
<dbReference type="PANTHER" id="PTHR39321:SF3">
    <property type="entry name" value="PHOSPHOPANTETHEINE ADENYLYLTRANSFERASE"/>
    <property type="match status" value="1"/>
</dbReference>
<keyword evidence="7 11" id="KW-0547">Nucleotide-binding</keyword>
<dbReference type="Pfam" id="PF01467">
    <property type="entry name" value="CTP_transf_like"/>
    <property type="match status" value="1"/>
</dbReference>
<dbReference type="InterPro" id="IPR014729">
    <property type="entry name" value="Rossmann-like_a/b/a_fold"/>
</dbReference>
<dbReference type="GO" id="GO:0009435">
    <property type="term" value="P:NAD+ biosynthetic process"/>
    <property type="evidence" value="ECO:0007669"/>
    <property type="project" value="UniProtKB-UniRule"/>
</dbReference>
<dbReference type="UniPathway" id="UPA00253">
    <property type="reaction ID" value="UER00332"/>
</dbReference>